<evidence type="ECO:0000256" key="4">
    <source>
        <dbReference type="ARBA" id="ARBA00004496"/>
    </source>
</evidence>
<organism evidence="18 19">
    <name type="scientific">Arabis nemorensis</name>
    <dbReference type="NCBI Taxonomy" id="586526"/>
    <lineage>
        <taxon>Eukaryota</taxon>
        <taxon>Viridiplantae</taxon>
        <taxon>Streptophyta</taxon>
        <taxon>Embryophyta</taxon>
        <taxon>Tracheophyta</taxon>
        <taxon>Spermatophyta</taxon>
        <taxon>Magnoliopsida</taxon>
        <taxon>eudicotyledons</taxon>
        <taxon>Gunneridae</taxon>
        <taxon>Pentapetalae</taxon>
        <taxon>rosids</taxon>
        <taxon>malvids</taxon>
        <taxon>Brassicales</taxon>
        <taxon>Brassicaceae</taxon>
        <taxon>Arabideae</taxon>
        <taxon>Arabis</taxon>
    </lineage>
</organism>
<comment type="subunit">
    <text evidence="6">Component of the CCR4-NOT complex, at least composed of CRR4 and CAF1 proteins.</text>
</comment>
<evidence type="ECO:0000256" key="5">
    <source>
        <dbReference type="ARBA" id="ARBA00008372"/>
    </source>
</evidence>
<keyword evidence="11" id="KW-0378">Hydrolase</keyword>
<dbReference type="GO" id="GO:0005634">
    <property type="term" value="C:nucleus"/>
    <property type="evidence" value="ECO:0007669"/>
    <property type="project" value="UniProtKB-SubCell"/>
</dbReference>
<evidence type="ECO:0000313" key="19">
    <source>
        <dbReference type="Proteomes" id="UP000489600"/>
    </source>
</evidence>
<dbReference type="GO" id="GO:0003723">
    <property type="term" value="F:RNA binding"/>
    <property type="evidence" value="ECO:0007669"/>
    <property type="project" value="UniProtKB-KW"/>
</dbReference>
<sequence length="279" mass="32312">MLEMKNLCREVWTWNRKKEMSLIEDCLRNHRFIAIDTEFPGSLRETCKDATDYERYNNMRFSVDKTKLIQLGLTLFDTEGRIGGTWEINFSDFGEIDDARNEKSIEFLKRNGLDLEKIREQGISIQGFFSEFRRILKRTMNVTWVTFHGSYDIAYLLKGITGESLPVTSERFAEALARALGSVYDLKVMAGRFIGLSSHLGLQKGYVYGLGYRILSHRLKQELVTVRQRAQLHINHVMKTRCYGPPSPFLPPMPQPRPMFVAGFPPFGGFDMRPRVSMY</sequence>
<evidence type="ECO:0000256" key="8">
    <source>
        <dbReference type="ARBA" id="ARBA00022490"/>
    </source>
</evidence>
<dbReference type="GO" id="GO:0005737">
    <property type="term" value="C:cytoplasm"/>
    <property type="evidence" value="ECO:0007669"/>
    <property type="project" value="UniProtKB-SubCell"/>
</dbReference>
<evidence type="ECO:0000256" key="6">
    <source>
        <dbReference type="ARBA" id="ARBA00011757"/>
    </source>
</evidence>
<comment type="function">
    <text evidence="17">Ubiquitous transcription factor required for a diverse set of processes. It is a component of the CCR4 complex involved in the control of gene expression.</text>
</comment>
<evidence type="ECO:0000256" key="10">
    <source>
        <dbReference type="ARBA" id="ARBA00022723"/>
    </source>
</evidence>
<reference evidence="18" key="1">
    <citation type="submission" date="2019-07" db="EMBL/GenBank/DDBJ databases">
        <authorList>
            <person name="Dittberner H."/>
        </authorList>
    </citation>
    <scope>NUCLEOTIDE SEQUENCE [LARGE SCALE GENOMIC DNA]</scope>
</reference>
<dbReference type="SUPFAM" id="SSF53098">
    <property type="entry name" value="Ribonuclease H-like"/>
    <property type="match status" value="1"/>
</dbReference>
<evidence type="ECO:0000256" key="14">
    <source>
        <dbReference type="ARBA" id="ARBA00023015"/>
    </source>
</evidence>
<evidence type="ECO:0000256" key="1">
    <source>
        <dbReference type="ARBA" id="ARBA00001663"/>
    </source>
</evidence>
<protein>
    <recommendedName>
        <fullName evidence="7">poly(A)-specific ribonuclease</fullName>
        <ecNumber evidence="7">3.1.13.4</ecNumber>
    </recommendedName>
</protein>
<gene>
    <name evidence="18" type="ORF">ANE_LOCUS24551</name>
</gene>
<evidence type="ECO:0000313" key="18">
    <source>
        <dbReference type="EMBL" id="VVB14107.1"/>
    </source>
</evidence>
<dbReference type="PANTHER" id="PTHR10797">
    <property type="entry name" value="CCR4-NOT TRANSCRIPTION COMPLEX SUBUNIT"/>
    <property type="match status" value="1"/>
</dbReference>
<evidence type="ECO:0000256" key="15">
    <source>
        <dbReference type="ARBA" id="ARBA00023163"/>
    </source>
</evidence>
<keyword evidence="13" id="KW-0694">RNA-binding</keyword>
<keyword evidence="16" id="KW-0539">Nucleus</keyword>
<name>A0A565CKI7_9BRAS</name>
<evidence type="ECO:0000256" key="16">
    <source>
        <dbReference type="ARBA" id="ARBA00023242"/>
    </source>
</evidence>
<keyword evidence="9" id="KW-0540">Nuclease</keyword>
<dbReference type="OrthoDB" id="696953at2759"/>
<evidence type="ECO:0000256" key="17">
    <source>
        <dbReference type="ARBA" id="ARBA00025148"/>
    </source>
</evidence>
<dbReference type="Gene3D" id="3.30.420.10">
    <property type="entry name" value="Ribonuclease H-like superfamily/Ribonuclease H"/>
    <property type="match status" value="1"/>
</dbReference>
<keyword evidence="14" id="KW-0805">Transcription regulation</keyword>
<comment type="caution">
    <text evidence="18">The sequence shown here is derived from an EMBL/GenBank/DDBJ whole genome shotgun (WGS) entry which is preliminary data.</text>
</comment>
<dbReference type="InterPro" id="IPR039637">
    <property type="entry name" value="CNOT7/CNOT8/Pop2"/>
</dbReference>
<dbReference type="EMBL" id="CABITT030000008">
    <property type="protein sequence ID" value="VVB14107.1"/>
    <property type="molecule type" value="Genomic_DNA"/>
</dbReference>
<dbReference type="InterPro" id="IPR012337">
    <property type="entry name" value="RNaseH-like_sf"/>
</dbReference>
<keyword evidence="15" id="KW-0804">Transcription</keyword>
<dbReference type="AlphaFoldDB" id="A0A565CKI7"/>
<evidence type="ECO:0000256" key="3">
    <source>
        <dbReference type="ARBA" id="ARBA00004123"/>
    </source>
</evidence>
<evidence type="ECO:0000256" key="12">
    <source>
        <dbReference type="ARBA" id="ARBA00022839"/>
    </source>
</evidence>
<keyword evidence="10" id="KW-0479">Metal-binding</keyword>
<dbReference type="InterPro" id="IPR036397">
    <property type="entry name" value="RNaseH_sf"/>
</dbReference>
<accession>A0A565CKI7</accession>
<dbReference type="InterPro" id="IPR006941">
    <property type="entry name" value="RNase_CAF1"/>
</dbReference>
<keyword evidence="8" id="KW-0963">Cytoplasm</keyword>
<dbReference type="EC" id="3.1.13.4" evidence="7"/>
<keyword evidence="12" id="KW-0269">Exonuclease</keyword>
<evidence type="ECO:0000256" key="2">
    <source>
        <dbReference type="ARBA" id="ARBA00001968"/>
    </source>
</evidence>
<comment type="catalytic activity">
    <reaction evidence="1">
        <text>Exonucleolytic cleavage of poly(A) to 5'-AMP.</text>
        <dbReference type="EC" id="3.1.13.4"/>
    </reaction>
</comment>
<comment type="similarity">
    <text evidence="5">Belongs to the CAF1 family.</text>
</comment>
<comment type="subcellular location">
    <subcellularLocation>
        <location evidence="4">Cytoplasm</location>
    </subcellularLocation>
    <subcellularLocation>
        <location evidence="3">Nucleus</location>
    </subcellularLocation>
</comment>
<proteinExistence type="inferred from homology"/>
<dbReference type="GO" id="GO:0004535">
    <property type="term" value="F:poly(A)-specific ribonuclease activity"/>
    <property type="evidence" value="ECO:0007669"/>
    <property type="project" value="UniProtKB-EC"/>
</dbReference>
<evidence type="ECO:0000256" key="7">
    <source>
        <dbReference type="ARBA" id="ARBA00012161"/>
    </source>
</evidence>
<evidence type="ECO:0000256" key="9">
    <source>
        <dbReference type="ARBA" id="ARBA00022722"/>
    </source>
</evidence>
<dbReference type="GO" id="GO:0046872">
    <property type="term" value="F:metal ion binding"/>
    <property type="evidence" value="ECO:0007669"/>
    <property type="project" value="UniProtKB-KW"/>
</dbReference>
<evidence type="ECO:0000256" key="11">
    <source>
        <dbReference type="ARBA" id="ARBA00022801"/>
    </source>
</evidence>
<evidence type="ECO:0000256" key="13">
    <source>
        <dbReference type="ARBA" id="ARBA00022884"/>
    </source>
</evidence>
<dbReference type="Pfam" id="PF04857">
    <property type="entry name" value="CAF1"/>
    <property type="match status" value="1"/>
</dbReference>
<comment type="cofactor">
    <cofactor evidence="2">
        <name>a divalent metal cation</name>
        <dbReference type="ChEBI" id="CHEBI:60240"/>
    </cofactor>
</comment>
<dbReference type="Proteomes" id="UP000489600">
    <property type="component" value="Unassembled WGS sequence"/>
</dbReference>
<dbReference type="GO" id="GO:0030014">
    <property type="term" value="C:CCR4-NOT complex"/>
    <property type="evidence" value="ECO:0007669"/>
    <property type="project" value="InterPro"/>
</dbReference>
<keyword evidence="19" id="KW-1185">Reference proteome</keyword>